<dbReference type="SUPFAM" id="SSF50494">
    <property type="entry name" value="Trypsin-like serine proteases"/>
    <property type="match status" value="1"/>
</dbReference>
<gene>
    <name evidence="5" type="primary">LOC105366222</name>
</gene>
<dbReference type="GO" id="GO:0004252">
    <property type="term" value="F:serine-type endopeptidase activity"/>
    <property type="evidence" value="ECO:0007669"/>
    <property type="project" value="InterPro"/>
</dbReference>
<dbReference type="PANTHER" id="PTHR24256">
    <property type="entry name" value="TRYPTASE-RELATED"/>
    <property type="match status" value="1"/>
</dbReference>
<dbReference type="Pfam" id="PF00089">
    <property type="entry name" value="Trypsin"/>
    <property type="match status" value="1"/>
</dbReference>
<organism evidence="4 5">
    <name type="scientific">Ceratosolen solmsi marchali</name>
    <dbReference type="NCBI Taxonomy" id="326594"/>
    <lineage>
        <taxon>Eukaryota</taxon>
        <taxon>Metazoa</taxon>
        <taxon>Ecdysozoa</taxon>
        <taxon>Arthropoda</taxon>
        <taxon>Hexapoda</taxon>
        <taxon>Insecta</taxon>
        <taxon>Pterygota</taxon>
        <taxon>Neoptera</taxon>
        <taxon>Endopterygota</taxon>
        <taxon>Hymenoptera</taxon>
        <taxon>Apocrita</taxon>
        <taxon>Proctotrupomorpha</taxon>
        <taxon>Chalcidoidea</taxon>
        <taxon>Agaonidae</taxon>
        <taxon>Agaoninae</taxon>
        <taxon>Ceratosolen</taxon>
    </lineage>
</organism>
<evidence type="ECO:0000259" key="3">
    <source>
        <dbReference type="Pfam" id="PF00089"/>
    </source>
</evidence>
<accession>A0AAJ7E076</accession>
<dbReference type="GeneID" id="105366222"/>
<dbReference type="Gene3D" id="2.40.10.10">
    <property type="entry name" value="Trypsin-like serine proteases"/>
    <property type="match status" value="1"/>
</dbReference>
<keyword evidence="4" id="KW-1185">Reference proteome</keyword>
<reference evidence="5" key="1">
    <citation type="submission" date="2025-08" db="UniProtKB">
        <authorList>
            <consortium name="RefSeq"/>
        </authorList>
    </citation>
    <scope>IDENTIFICATION</scope>
</reference>
<keyword evidence="1" id="KW-1015">Disulfide bond</keyword>
<evidence type="ECO:0000313" key="4">
    <source>
        <dbReference type="Proteomes" id="UP000695007"/>
    </source>
</evidence>
<dbReference type="GO" id="GO:0006508">
    <property type="term" value="P:proteolysis"/>
    <property type="evidence" value="ECO:0007669"/>
    <property type="project" value="InterPro"/>
</dbReference>
<protein>
    <submittedName>
        <fullName evidence="5">Uncharacterized protein LOC105366222</fullName>
    </submittedName>
</protein>
<comment type="similarity">
    <text evidence="2">Belongs to the peptidase S1 family. CLIP subfamily.</text>
</comment>
<dbReference type="AlphaFoldDB" id="A0AAJ7E076"/>
<dbReference type="RefSeq" id="XP_011502889.1">
    <property type="nucleotide sequence ID" value="XM_011504587.1"/>
</dbReference>
<feature type="domain" description="Peptidase S1" evidence="3">
    <location>
        <begin position="4"/>
        <end position="123"/>
    </location>
</feature>
<dbReference type="InterPro" id="IPR051487">
    <property type="entry name" value="Ser/Thr_Proteases_Immune/Dev"/>
</dbReference>
<dbReference type="InterPro" id="IPR043504">
    <property type="entry name" value="Peptidase_S1_PA_chymotrypsin"/>
</dbReference>
<evidence type="ECO:0000313" key="5">
    <source>
        <dbReference type="RefSeq" id="XP_011502889.1"/>
    </source>
</evidence>
<name>A0AAJ7E076_9HYME</name>
<dbReference type="InterPro" id="IPR001254">
    <property type="entry name" value="Trypsin_dom"/>
</dbReference>
<evidence type="ECO:0000256" key="1">
    <source>
        <dbReference type="ARBA" id="ARBA00023157"/>
    </source>
</evidence>
<dbReference type="KEGG" id="csol:105366222"/>
<dbReference type="InterPro" id="IPR009003">
    <property type="entry name" value="Peptidase_S1_PA"/>
</dbReference>
<evidence type="ECO:0000256" key="2">
    <source>
        <dbReference type="ARBA" id="ARBA00024195"/>
    </source>
</evidence>
<dbReference type="Proteomes" id="UP000695007">
    <property type="component" value="Unplaced"/>
</dbReference>
<sequence>MIVVVGTDEPNGQGEVYKIKILSVHPEFTGNISDKAVLLKNIAVLTLEKEITFKDKQKKVEISTNSVHKNDAAIIAGWGMSTYKSNTPPDPLAKASMTVVHASACSNLVKYVVHDGQLCAFKSKGSGPSPVSIFIMI</sequence>
<proteinExistence type="inferred from homology"/>